<reference evidence="2 3" key="1">
    <citation type="submission" date="2019-03" db="EMBL/GenBank/DDBJ databases">
        <title>First draft genome of Liparis tanakae, snailfish: a comprehensive survey of snailfish specific genes.</title>
        <authorList>
            <person name="Kim W."/>
            <person name="Song I."/>
            <person name="Jeong J.-H."/>
            <person name="Kim D."/>
            <person name="Kim S."/>
            <person name="Ryu S."/>
            <person name="Song J.Y."/>
            <person name="Lee S.K."/>
        </authorList>
    </citation>
    <scope>NUCLEOTIDE SEQUENCE [LARGE SCALE GENOMIC DNA]</scope>
    <source>
        <tissue evidence="2">Muscle</tissue>
    </source>
</reference>
<keyword evidence="3" id="KW-1185">Reference proteome</keyword>
<feature type="region of interest" description="Disordered" evidence="1">
    <location>
        <begin position="1"/>
        <end position="43"/>
    </location>
</feature>
<gene>
    <name evidence="2" type="ORF">EYF80_015249</name>
</gene>
<organism evidence="2 3">
    <name type="scientific">Liparis tanakae</name>
    <name type="common">Tanaka's snailfish</name>
    <dbReference type="NCBI Taxonomy" id="230148"/>
    <lineage>
        <taxon>Eukaryota</taxon>
        <taxon>Metazoa</taxon>
        <taxon>Chordata</taxon>
        <taxon>Craniata</taxon>
        <taxon>Vertebrata</taxon>
        <taxon>Euteleostomi</taxon>
        <taxon>Actinopterygii</taxon>
        <taxon>Neopterygii</taxon>
        <taxon>Teleostei</taxon>
        <taxon>Neoteleostei</taxon>
        <taxon>Acanthomorphata</taxon>
        <taxon>Eupercaria</taxon>
        <taxon>Perciformes</taxon>
        <taxon>Cottioidei</taxon>
        <taxon>Cottales</taxon>
        <taxon>Liparidae</taxon>
        <taxon>Liparis</taxon>
    </lineage>
</organism>
<name>A0A4Z2I8R6_9TELE</name>
<dbReference type="EMBL" id="SRLO01000113">
    <property type="protein sequence ID" value="TNN74469.1"/>
    <property type="molecule type" value="Genomic_DNA"/>
</dbReference>
<protein>
    <submittedName>
        <fullName evidence="2">Uncharacterized protein</fullName>
    </submittedName>
</protein>
<dbReference type="AlphaFoldDB" id="A0A4Z2I8R6"/>
<accession>A0A4Z2I8R6</accession>
<evidence type="ECO:0000313" key="2">
    <source>
        <dbReference type="EMBL" id="TNN74469.1"/>
    </source>
</evidence>
<sequence length="93" mass="10278">MVADATQRRRKHEAPKSHAAGRQRQVLSTTNNNNNKAQHTPGCTMRKTRLISRRHPVTSLSTFDPPLVHISGDGVETAWRRRGAPGDAFGGPR</sequence>
<comment type="caution">
    <text evidence="2">The sequence shown here is derived from an EMBL/GenBank/DDBJ whole genome shotgun (WGS) entry which is preliminary data.</text>
</comment>
<proteinExistence type="predicted"/>
<evidence type="ECO:0000313" key="3">
    <source>
        <dbReference type="Proteomes" id="UP000314294"/>
    </source>
</evidence>
<evidence type="ECO:0000256" key="1">
    <source>
        <dbReference type="SAM" id="MobiDB-lite"/>
    </source>
</evidence>
<dbReference type="Proteomes" id="UP000314294">
    <property type="component" value="Unassembled WGS sequence"/>
</dbReference>
<feature type="compositionally biased region" description="Polar residues" evidence="1">
    <location>
        <begin position="25"/>
        <end position="38"/>
    </location>
</feature>